<feature type="domain" description="Peptidase S1" evidence="4">
    <location>
        <begin position="67"/>
        <end position="290"/>
    </location>
</feature>
<dbReference type="Proteomes" id="UP000694871">
    <property type="component" value="Unplaced"/>
</dbReference>
<dbReference type="InterPro" id="IPR001254">
    <property type="entry name" value="Trypsin_dom"/>
</dbReference>
<comment type="similarity">
    <text evidence="1">Belongs to the peptidase S1 family. Snake venom subfamily.</text>
</comment>
<evidence type="ECO:0000259" key="4">
    <source>
        <dbReference type="PROSITE" id="PS50240"/>
    </source>
</evidence>
<evidence type="ECO:0000256" key="1">
    <source>
        <dbReference type="ARBA" id="ARBA00009228"/>
    </source>
</evidence>
<dbReference type="Pfam" id="PF00089">
    <property type="entry name" value="Trypsin"/>
    <property type="match status" value="1"/>
</dbReference>
<keyword evidence="3" id="KW-0720">Serine protease</keyword>
<dbReference type="PANTHER" id="PTHR24257">
    <property type="entry name" value="CHYMOTRYPSIN-LIKE ELASTASE FAMILY MEMBER"/>
    <property type="match status" value="1"/>
</dbReference>
<dbReference type="InterPro" id="IPR018114">
    <property type="entry name" value="TRYPSIN_HIS"/>
</dbReference>
<dbReference type="RefSeq" id="XP_015283334.1">
    <property type="nucleotide sequence ID" value="XM_015427848.1"/>
</dbReference>
<dbReference type="SUPFAM" id="SSF50494">
    <property type="entry name" value="Trypsin-like serine proteases"/>
    <property type="match status" value="1"/>
</dbReference>
<evidence type="ECO:0000313" key="5">
    <source>
        <dbReference type="Proteomes" id="UP000694871"/>
    </source>
</evidence>
<gene>
    <name evidence="6" type="primary">CTRC</name>
</gene>
<dbReference type="InterPro" id="IPR043504">
    <property type="entry name" value="Peptidase_S1_PA_chymotrypsin"/>
</dbReference>
<dbReference type="PROSITE" id="PS00135">
    <property type="entry name" value="TRYPSIN_SER"/>
    <property type="match status" value="1"/>
</dbReference>
<dbReference type="GeneID" id="107124381"/>
<evidence type="ECO:0000313" key="6">
    <source>
        <dbReference type="RefSeq" id="XP_015283334.1"/>
    </source>
</evidence>
<keyword evidence="2" id="KW-1015">Disulfide bond</keyword>
<organism evidence="5 6">
    <name type="scientific">Gekko japonicus</name>
    <name type="common">Schlegel's Japanese gecko</name>
    <dbReference type="NCBI Taxonomy" id="146911"/>
    <lineage>
        <taxon>Eukaryota</taxon>
        <taxon>Metazoa</taxon>
        <taxon>Chordata</taxon>
        <taxon>Craniata</taxon>
        <taxon>Vertebrata</taxon>
        <taxon>Euteleostomi</taxon>
        <taxon>Lepidosauria</taxon>
        <taxon>Squamata</taxon>
        <taxon>Bifurcata</taxon>
        <taxon>Gekkota</taxon>
        <taxon>Gekkonidae</taxon>
        <taxon>Gekkoninae</taxon>
        <taxon>Gekko</taxon>
    </lineage>
</organism>
<keyword evidence="5" id="KW-1185">Reference proteome</keyword>
<evidence type="ECO:0000256" key="3">
    <source>
        <dbReference type="RuleBase" id="RU363034"/>
    </source>
</evidence>
<dbReference type="InterPro" id="IPR009003">
    <property type="entry name" value="Peptidase_S1_PA"/>
</dbReference>
<dbReference type="InterPro" id="IPR050850">
    <property type="entry name" value="Peptidase_S1_Elastase_sf"/>
</dbReference>
<dbReference type="PROSITE" id="PS50240">
    <property type="entry name" value="TRYPSIN_DOM"/>
    <property type="match status" value="1"/>
</dbReference>
<accession>A0ABM1LBJ7</accession>
<dbReference type="SMART" id="SM00020">
    <property type="entry name" value="Tryp_SPc"/>
    <property type="match status" value="1"/>
</dbReference>
<keyword evidence="3" id="KW-0645">Protease</keyword>
<keyword evidence="3" id="KW-0378">Hydrolase</keyword>
<sequence length="290" mass="31387">MHVVADQAGPELEFEEACLEEIHEDGSEEAGMKEALKQCRGLGKRSDCQRSTHGCGKPAYLPNTSRVVGGVDARPHSWPWQVSLQYNKNGAWAHTCGGTLIGSNWVLTAAHCISSSRTYRVLLGKQNLKEEERGSVAVAVEKLIVHEKWNSFLIVNDIALLKLAEHVEFSDTIQPSCLPDADTLLAQDYPCYITGWGRLYTNGPISDDLQQALLPIVDHQTCSQRGWWGSTVRTTMVCAGGDGVTSGCNGDSGGPLNCQNDNTWAVHGIVSFGSGLGCNTAKNFGVKRSV</sequence>
<dbReference type="PROSITE" id="PS00134">
    <property type="entry name" value="TRYPSIN_HIS"/>
    <property type="match status" value="1"/>
</dbReference>
<proteinExistence type="inferred from homology"/>
<dbReference type="PRINTS" id="PR00722">
    <property type="entry name" value="CHYMOTRYPSIN"/>
</dbReference>
<dbReference type="InterPro" id="IPR001314">
    <property type="entry name" value="Peptidase_S1A"/>
</dbReference>
<name>A0ABM1LBJ7_GEKJA</name>
<protein>
    <submittedName>
        <fullName evidence="6">Chymotrypsin-C</fullName>
    </submittedName>
</protein>
<dbReference type="CDD" id="cd00190">
    <property type="entry name" value="Tryp_SPc"/>
    <property type="match status" value="1"/>
</dbReference>
<evidence type="ECO:0000256" key="2">
    <source>
        <dbReference type="ARBA" id="ARBA00023157"/>
    </source>
</evidence>
<dbReference type="InterPro" id="IPR033116">
    <property type="entry name" value="TRYPSIN_SER"/>
</dbReference>
<reference evidence="6" key="1">
    <citation type="submission" date="2025-08" db="UniProtKB">
        <authorList>
            <consortium name="RefSeq"/>
        </authorList>
    </citation>
    <scope>IDENTIFICATION</scope>
</reference>
<dbReference type="Gene3D" id="2.40.10.10">
    <property type="entry name" value="Trypsin-like serine proteases"/>
    <property type="match status" value="2"/>
</dbReference>
<dbReference type="PANTHER" id="PTHR24257:SF31">
    <property type="entry name" value="ELASTASE 3 LIKE ISOFORM X1"/>
    <property type="match status" value="1"/>
</dbReference>